<comment type="caution">
    <text evidence="5">The sequence shown here is derived from an EMBL/GenBank/DDBJ whole genome shotgun (WGS) entry which is preliminary data.</text>
</comment>
<proteinExistence type="inferred from homology"/>
<dbReference type="InterPro" id="IPR025526">
    <property type="entry name" value="DsrC-like_dom_sf"/>
</dbReference>
<reference evidence="5 6" key="1">
    <citation type="submission" date="2013-08" db="EMBL/GenBank/DDBJ databases">
        <title>The genome sequence of Knoellia aerolata.</title>
        <authorList>
            <person name="Zhu W."/>
            <person name="Wang G."/>
        </authorList>
    </citation>
    <scope>NUCLEOTIDE SEQUENCE [LARGE SCALE GENOMIC DNA]</scope>
    <source>
        <strain evidence="5 6">DSM 18566</strain>
    </source>
</reference>
<evidence type="ECO:0000313" key="6">
    <source>
        <dbReference type="Proteomes" id="UP000030013"/>
    </source>
</evidence>
<organism evidence="5 6">
    <name type="scientific">Knoellia aerolata DSM 18566</name>
    <dbReference type="NCBI Taxonomy" id="1385519"/>
    <lineage>
        <taxon>Bacteria</taxon>
        <taxon>Bacillati</taxon>
        <taxon>Actinomycetota</taxon>
        <taxon>Actinomycetes</taxon>
        <taxon>Micrococcales</taxon>
        <taxon>Intrasporangiaceae</taxon>
        <taxon>Knoellia</taxon>
    </lineage>
</organism>
<accession>A0A0A0JX94</accession>
<dbReference type="PIRSF" id="PIRSF006223">
    <property type="entry name" value="DsrC_TusE"/>
    <property type="match status" value="1"/>
</dbReference>
<gene>
    <name evidence="5" type="ORF">N801_12765</name>
</gene>
<evidence type="ECO:0000256" key="1">
    <source>
        <dbReference type="ARBA" id="ARBA00004496"/>
    </source>
</evidence>
<dbReference type="eggNOG" id="COG2920">
    <property type="taxonomic scope" value="Bacteria"/>
</dbReference>
<sequence>MPVTTIDNRQVHVNEEGFLTDPAEWDEAMGKALASQIGIDLGDEHWKAIRFLREDFAARGETPTLRRVTVAGGIPTKQLFQLFPQKPAKKMAYVAGLPKPHGCV</sequence>
<evidence type="ECO:0000256" key="3">
    <source>
        <dbReference type="ARBA" id="ARBA00022490"/>
    </source>
</evidence>
<dbReference type="GO" id="GO:0002143">
    <property type="term" value="P:tRNA wobble position uridine thiolation"/>
    <property type="evidence" value="ECO:0007669"/>
    <property type="project" value="TreeGrafter"/>
</dbReference>
<dbReference type="OrthoDB" id="9786347at2"/>
<dbReference type="Gene3D" id="3.30.1420.10">
    <property type="match status" value="1"/>
</dbReference>
<name>A0A0A0JX94_9MICO</name>
<dbReference type="NCBIfam" id="TIGR03342">
    <property type="entry name" value="dsrC_tusE_dsvC"/>
    <property type="match status" value="1"/>
</dbReference>
<dbReference type="GO" id="GO:0005737">
    <property type="term" value="C:cytoplasm"/>
    <property type="evidence" value="ECO:0007669"/>
    <property type="project" value="UniProtKB-SubCell"/>
</dbReference>
<dbReference type="EMBL" id="AVPL01000034">
    <property type="protein sequence ID" value="KGN40692.1"/>
    <property type="molecule type" value="Genomic_DNA"/>
</dbReference>
<evidence type="ECO:0000313" key="5">
    <source>
        <dbReference type="EMBL" id="KGN40692.1"/>
    </source>
</evidence>
<comment type="similarity">
    <text evidence="2">Belongs to the DsrC/TusE family.</text>
</comment>
<comment type="subcellular location">
    <subcellularLocation>
        <location evidence="1">Cytoplasm</location>
    </subcellularLocation>
</comment>
<dbReference type="SUPFAM" id="SSF69721">
    <property type="entry name" value="DsrC, the gamma subunit of dissimilatory sulfite reductase"/>
    <property type="match status" value="1"/>
</dbReference>
<keyword evidence="6" id="KW-1185">Reference proteome</keyword>
<keyword evidence="3" id="KW-0963">Cytoplasm</keyword>
<dbReference type="STRING" id="1385519.N801_12765"/>
<dbReference type="AlphaFoldDB" id="A0A0A0JX94"/>
<dbReference type="InterPro" id="IPR042072">
    <property type="entry name" value="DsrC-like_C"/>
</dbReference>
<dbReference type="Proteomes" id="UP000030013">
    <property type="component" value="Unassembled WGS sequence"/>
</dbReference>
<evidence type="ECO:0000256" key="4">
    <source>
        <dbReference type="PIRSR" id="PIRSR006223-50"/>
    </source>
</evidence>
<dbReference type="GO" id="GO:0097163">
    <property type="term" value="F:sulfur carrier activity"/>
    <property type="evidence" value="ECO:0007669"/>
    <property type="project" value="TreeGrafter"/>
</dbReference>
<dbReference type="Pfam" id="PF04358">
    <property type="entry name" value="DsrC"/>
    <property type="match status" value="1"/>
</dbReference>
<dbReference type="PANTHER" id="PTHR37010:SF1">
    <property type="entry name" value="SULFURTRANSFERASE TUSE"/>
    <property type="match status" value="1"/>
</dbReference>
<dbReference type="Gene3D" id="1.10.10.370">
    <property type="entry name" value="DsrC-like protein, C-terminal domain"/>
    <property type="match status" value="1"/>
</dbReference>
<dbReference type="PANTHER" id="PTHR37010">
    <property type="entry name" value="SULFURTRANSFERASE TUSE"/>
    <property type="match status" value="1"/>
</dbReference>
<dbReference type="InterPro" id="IPR043163">
    <property type="entry name" value="DsrC-like_N"/>
</dbReference>
<evidence type="ECO:0000256" key="2">
    <source>
        <dbReference type="ARBA" id="ARBA00005718"/>
    </source>
</evidence>
<dbReference type="InterPro" id="IPR007453">
    <property type="entry name" value="DsrC/TusE"/>
</dbReference>
<feature type="active site" description="Cysteine persulfide intermediate" evidence="4">
    <location>
        <position position="103"/>
    </location>
</feature>
<protein>
    <submittedName>
        <fullName evidence="5">TusE/DsrC/DsvC family sulfur relay protein</fullName>
    </submittedName>
</protein>
<dbReference type="RefSeq" id="WP_035938199.1">
    <property type="nucleotide sequence ID" value="NZ_AVPL01000034.1"/>
</dbReference>